<dbReference type="Pfam" id="PF17820">
    <property type="entry name" value="PDZ_6"/>
    <property type="match status" value="1"/>
</dbReference>
<evidence type="ECO:0000259" key="4">
    <source>
        <dbReference type="PROSITE" id="PS50106"/>
    </source>
</evidence>
<evidence type="ECO:0000256" key="2">
    <source>
        <dbReference type="ARBA" id="ARBA00022670"/>
    </source>
</evidence>
<dbReference type="Gene3D" id="2.30.42.10">
    <property type="match status" value="1"/>
</dbReference>
<organism evidence="5 6">
    <name type="scientific">Agromyces tardus</name>
    <dbReference type="NCBI Taxonomy" id="2583849"/>
    <lineage>
        <taxon>Bacteria</taxon>
        <taxon>Bacillati</taxon>
        <taxon>Actinomycetota</taxon>
        <taxon>Actinomycetes</taxon>
        <taxon>Micrococcales</taxon>
        <taxon>Microbacteriaceae</taxon>
        <taxon>Agromyces</taxon>
    </lineage>
</organism>
<dbReference type="SUPFAM" id="SSF50156">
    <property type="entry name" value="PDZ domain-like"/>
    <property type="match status" value="1"/>
</dbReference>
<dbReference type="EMBL" id="RHHB01000022">
    <property type="protein sequence ID" value="RNB47929.1"/>
    <property type="molecule type" value="Genomic_DNA"/>
</dbReference>
<dbReference type="Proteomes" id="UP000275048">
    <property type="component" value="Unassembled WGS sequence"/>
</dbReference>
<dbReference type="GO" id="GO:0006508">
    <property type="term" value="P:proteolysis"/>
    <property type="evidence" value="ECO:0007669"/>
    <property type="project" value="UniProtKB-KW"/>
</dbReference>
<keyword evidence="2" id="KW-0645">Protease</keyword>
<dbReference type="InterPro" id="IPR051201">
    <property type="entry name" value="Chloro_Bact_Ser_Proteases"/>
</dbReference>
<dbReference type="PANTHER" id="PTHR43343">
    <property type="entry name" value="PEPTIDASE S12"/>
    <property type="match status" value="1"/>
</dbReference>
<comment type="caution">
    <text evidence="5">The sequence shown here is derived from an EMBL/GenBank/DDBJ whole genome shotgun (WGS) entry which is preliminary data.</text>
</comment>
<evidence type="ECO:0000256" key="3">
    <source>
        <dbReference type="ARBA" id="ARBA00022801"/>
    </source>
</evidence>
<dbReference type="PANTHER" id="PTHR43343:SF3">
    <property type="entry name" value="PROTEASE DO-LIKE 8, CHLOROPLASTIC"/>
    <property type="match status" value="1"/>
</dbReference>
<dbReference type="InterPro" id="IPR036034">
    <property type="entry name" value="PDZ_sf"/>
</dbReference>
<dbReference type="AlphaFoldDB" id="A0A3M8A9I9"/>
<dbReference type="InterPro" id="IPR043504">
    <property type="entry name" value="Peptidase_S1_PA_chymotrypsin"/>
</dbReference>
<dbReference type="InterPro" id="IPR041489">
    <property type="entry name" value="PDZ_6"/>
</dbReference>
<dbReference type="SMART" id="SM00228">
    <property type="entry name" value="PDZ"/>
    <property type="match status" value="1"/>
</dbReference>
<proteinExistence type="inferred from homology"/>
<reference evidence="5 6" key="1">
    <citation type="submission" date="2018-10" db="EMBL/GenBank/DDBJ databases">
        <title>Isolation, diversity and antibacterial activity of antinobacteria from the wheat rhizosphere soil.</title>
        <authorList>
            <person name="Sun T."/>
        </authorList>
    </citation>
    <scope>NUCLEOTIDE SEQUENCE [LARGE SCALE GENOMIC DNA]</scope>
    <source>
        <strain evidence="5 6">SJ-23</strain>
    </source>
</reference>
<name>A0A3M8A9I9_9MICO</name>
<dbReference type="Gene3D" id="2.40.10.10">
    <property type="entry name" value="Trypsin-like serine proteases"/>
    <property type="match status" value="2"/>
</dbReference>
<protein>
    <submittedName>
        <fullName evidence="5">Peptidase S1</fullName>
    </submittedName>
</protein>
<dbReference type="Pfam" id="PF13365">
    <property type="entry name" value="Trypsin_2"/>
    <property type="match status" value="1"/>
</dbReference>
<accession>A0A3M8A9I9</accession>
<comment type="similarity">
    <text evidence="1">Belongs to the peptidase S1C family.</text>
</comment>
<evidence type="ECO:0000313" key="6">
    <source>
        <dbReference type="Proteomes" id="UP000275048"/>
    </source>
</evidence>
<sequence length="658" mass="67353">MAVVRVEQVDEVQLALTRGVVVARRTGAGEPDDLAVDQRGDVRVVVALAEPVRPQLGDAPRGEVLERRSAHDGVVVLMPALRVHAPQCLGIGVADGTDDDFGNDLGAHAGRLTPAPACREIEGTAQCQHSGEAQGAARRRAGRTRCRVASCPHTFGGMSSNTITITAAVGATALALGLAGCVPTASGATPVGFDGVQSATIQLEAVGTFVSPEEGGYEAAGRGSGFIITPDGLAVTNNHVVTGAGTLKVWRGGDASTELSAKVLGSSECLDLAVVQLEGGGYPFMDWRKGDIDTALDVYAAGFPLGDPTFTETKGIVSKANTNGETPWASIDGVIEHDARIRGGNSGGPLVDSTGALVGVNYAGNDELDYNFAIHRDAVLDVISDLVDGKDVLSLGINGEALVGEDGTGLGIWVNSVKSGSTADEAGVEPGDLLTRMEGVSLGANGTMTEYCDVLRTHGQDATLAVELYRPSEDAYYRGQFNGDTLTAVPVVDGGGTGTATTGDYVTINDDSGAISLEVPAEWSDVDGAAVTDGSGTTWESVSASPDLAGYQGSWSTPGATVYASQSAAGMSPDDAANLLTEGLAEQGCVSTGREPYDDGMHTGVWEIFTGCGGEATYVVVGATDYAGTYTVIVGAQAIGDADFDAVDRVLGSFYAAY</sequence>
<dbReference type="PROSITE" id="PS50106">
    <property type="entry name" value="PDZ"/>
    <property type="match status" value="1"/>
</dbReference>
<keyword evidence="6" id="KW-1185">Reference proteome</keyword>
<feature type="domain" description="PDZ" evidence="4">
    <location>
        <begin position="389"/>
        <end position="470"/>
    </location>
</feature>
<gene>
    <name evidence="5" type="ORF">EDM22_11710</name>
</gene>
<dbReference type="GO" id="GO:0004252">
    <property type="term" value="F:serine-type endopeptidase activity"/>
    <property type="evidence" value="ECO:0007669"/>
    <property type="project" value="InterPro"/>
</dbReference>
<dbReference type="PRINTS" id="PR00834">
    <property type="entry name" value="PROTEASES2C"/>
</dbReference>
<evidence type="ECO:0000313" key="5">
    <source>
        <dbReference type="EMBL" id="RNB47929.1"/>
    </source>
</evidence>
<dbReference type="InterPro" id="IPR001940">
    <property type="entry name" value="Peptidase_S1C"/>
</dbReference>
<keyword evidence="3" id="KW-0378">Hydrolase</keyword>
<dbReference type="InterPro" id="IPR009003">
    <property type="entry name" value="Peptidase_S1_PA"/>
</dbReference>
<evidence type="ECO:0000256" key="1">
    <source>
        <dbReference type="ARBA" id="ARBA00010541"/>
    </source>
</evidence>
<dbReference type="SUPFAM" id="SSF50494">
    <property type="entry name" value="Trypsin-like serine proteases"/>
    <property type="match status" value="1"/>
</dbReference>
<dbReference type="InterPro" id="IPR001478">
    <property type="entry name" value="PDZ"/>
</dbReference>